<dbReference type="HOGENOM" id="CLU_1602290_0_0_1"/>
<dbReference type="InParanoid" id="E4V0Z6"/>
<gene>
    <name evidence="2" type="ORF">MGYG_06708</name>
</gene>
<evidence type="ECO:0000259" key="1">
    <source>
        <dbReference type="Pfam" id="PF13391"/>
    </source>
</evidence>
<dbReference type="Pfam" id="PF13391">
    <property type="entry name" value="HNH_2"/>
    <property type="match status" value="1"/>
</dbReference>
<dbReference type="Proteomes" id="UP000002669">
    <property type="component" value="Unassembled WGS sequence"/>
</dbReference>
<dbReference type="eggNOG" id="ENOG502RVSP">
    <property type="taxonomic scope" value="Eukaryota"/>
</dbReference>
<evidence type="ECO:0000313" key="2">
    <source>
        <dbReference type="EMBL" id="EFR03711.1"/>
    </source>
</evidence>
<accession>E4V0Z6</accession>
<dbReference type="OrthoDB" id="4207426at2759"/>
<dbReference type="AlphaFoldDB" id="E4V0Z6"/>
<dbReference type="GeneID" id="10025961"/>
<proteinExistence type="predicted"/>
<dbReference type="InterPro" id="IPR003615">
    <property type="entry name" value="HNH_nuc"/>
</dbReference>
<name>E4V0Z6_ARTGP</name>
<dbReference type="EMBL" id="DS989827">
    <property type="protein sequence ID" value="EFR03711.1"/>
    <property type="molecule type" value="Genomic_DNA"/>
</dbReference>
<dbReference type="RefSeq" id="XP_003170719.1">
    <property type="nucleotide sequence ID" value="XM_003170671.1"/>
</dbReference>
<reference evidence="3" key="1">
    <citation type="journal article" date="2012" name="MBio">
        <title>Comparative genome analysis of Trichophyton rubrum and related dermatophytes reveals candidate genes involved in infection.</title>
        <authorList>
            <person name="Martinez D.A."/>
            <person name="Oliver B.G."/>
            <person name="Graeser Y."/>
            <person name="Goldberg J.M."/>
            <person name="Li W."/>
            <person name="Martinez-Rossi N.M."/>
            <person name="Monod M."/>
            <person name="Shelest E."/>
            <person name="Barton R.C."/>
            <person name="Birch E."/>
            <person name="Brakhage A.A."/>
            <person name="Chen Z."/>
            <person name="Gurr S.J."/>
            <person name="Heiman D."/>
            <person name="Heitman J."/>
            <person name="Kosti I."/>
            <person name="Rossi A."/>
            <person name="Saif S."/>
            <person name="Samalova M."/>
            <person name="Saunders C.W."/>
            <person name="Shea T."/>
            <person name="Summerbell R.C."/>
            <person name="Xu J."/>
            <person name="Young S."/>
            <person name="Zeng Q."/>
            <person name="Birren B.W."/>
            <person name="Cuomo C.A."/>
            <person name="White T.C."/>
        </authorList>
    </citation>
    <scope>NUCLEOTIDE SEQUENCE [LARGE SCALE GENOMIC DNA]</scope>
    <source>
        <strain evidence="3">ATCC MYA-4604 / CBS 118893</strain>
    </source>
</reference>
<keyword evidence="3" id="KW-1185">Reference proteome</keyword>
<sequence>MQVQNQIPVVIETVSHRAKGIQAIKNRPNIHIGIHYLDQIKEYGVANNYSVLVGEDKHRDYKNLIYRTNHRDIEKVLLLQESFKRTLQLILQGAFSEEEPRITTQLLLEQEDESSEYSEVAHIIPHSLTELRWRSNTMFDTSVAHLIDGPKIDSPSNTLTLTLNNH</sequence>
<protein>
    <recommendedName>
        <fullName evidence="1">HNH nuclease domain-containing protein</fullName>
    </recommendedName>
</protein>
<organism evidence="3">
    <name type="scientific">Arthroderma gypseum (strain ATCC MYA-4604 / CBS 118893)</name>
    <name type="common">Microsporum gypseum</name>
    <dbReference type="NCBI Taxonomy" id="535722"/>
    <lineage>
        <taxon>Eukaryota</taxon>
        <taxon>Fungi</taxon>
        <taxon>Dikarya</taxon>
        <taxon>Ascomycota</taxon>
        <taxon>Pezizomycotina</taxon>
        <taxon>Eurotiomycetes</taxon>
        <taxon>Eurotiomycetidae</taxon>
        <taxon>Onygenales</taxon>
        <taxon>Arthrodermataceae</taxon>
        <taxon>Nannizzia</taxon>
    </lineage>
</organism>
<feature type="domain" description="HNH nuclease" evidence="1">
    <location>
        <begin position="115"/>
        <end position="163"/>
    </location>
</feature>
<evidence type="ECO:0000313" key="3">
    <source>
        <dbReference type="Proteomes" id="UP000002669"/>
    </source>
</evidence>
<dbReference type="VEuPathDB" id="FungiDB:MGYG_06708"/>